<keyword evidence="5" id="KW-1185">Reference proteome</keyword>
<evidence type="ECO:0000313" key="4">
    <source>
        <dbReference type="EMBL" id="SDD13506.1"/>
    </source>
</evidence>
<evidence type="ECO:0000256" key="2">
    <source>
        <dbReference type="ARBA" id="ARBA00022649"/>
    </source>
</evidence>
<dbReference type="SUPFAM" id="SSF50118">
    <property type="entry name" value="Cell growth inhibitor/plasmid maintenance toxic component"/>
    <property type="match status" value="1"/>
</dbReference>
<accession>A0A1G6SBC3</accession>
<dbReference type="STRING" id="2741.SAMN04489866_101269"/>
<proteinExistence type="inferred from homology"/>
<dbReference type="GO" id="GO:0004521">
    <property type="term" value="F:RNA endonuclease activity"/>
    <property type="evidence" value="ECO:0007669"/>
    <property type="project" value="TreeGrafter"/>
</dbReference>
<keyword evidence="2" id="KW-1277">Toxin-antitoxin system</keyword>
<dbReference type="GO" id="GO:0016787">
    <property type="term" value="F:hydrolase activity"/>
    <property type="evidence" value="ECO:0007669"/>
    <property type="project" value="UniProtKB-KW"/>
</dbReference>
<dbReference type="PANTHER" id="PTHR33988">
    <property type="entry name" value="ENDORIBONUCLEASE MAZF-RELATED"/>
    <property type="match status" value="1"/>
</dbReference>
<dbReference type="EMBL" id="FNAF01000001">
    <property type="protein sequence ID" value="SDD13506.1"/>
    <property type="molecule type" value="Genomic_DNA"/>
</dbReference>
<protein>
    <recommendedName>
        <fullName evidence="3">mRNA interferase</fullName>
        <ecNumber evidence="3">3.1.-.-</ecNumber>
    </recommendedName>
</protein>
<name>A0A1G6SBC3_PEPNI</name>
<evidence type="ECO:0000256" key="1">
    <source>
        <dbReference type="ARBA" id="ARBA00007521"/>
    </source>
</evidence>
<comment type="function">
    <text evidence="3">Toxic component of a type II toxin-antitoxin (TA) system.</text>
</comment>
<dbReference type="InterPro" id="IPR003477">
    <property type="entry name" value="PemK-like"/>
</dbReference>
<keyword evidence="3" id="KW-0540">Nuclease</keyword>
<comment type="similarity">
    <text evidence="1 3">Belongs to the PemK/MazF family.</text>
</comment>
<dbReference type="PIRSF" id="PIRSF033490">
    <property type="entry name" value="MazF"/>
    <property type="match status" value="1"/>
</dbReference>
<keyword evidence="3" id="KW-0255">Endonuclease</keyword>
<dbReference type="GO" id="GO:0006402">
    <property type="term" value="P:mRNA catabolic process"/>
    <property type="evidence" value="ECO:0007669"/>
    <property type="project" value="TreeGrafter"/>
</dbReference>
<dbReference type="AlphaFoldDB" id="A0A1G6SBC3"/>
<gene>
    <name evidence="4" type="ORF">SAMN04489866_101269</name>
</gene>
<dbReference type="GO" id="GO:0003677">
    <property type="term" value="F:DNA binding"/>
    <property type="evidence" value="ECO:0007669"/>
    <property type="project" value="InterPro"/>
</dbReference>
<dbReference type="Proteomes" id="UP000198995">
    <property type="component" value="Unassembled WGS sequence"/>
</dbReference>
<dbReference type="Gene3D" id="2.30.30.110">
    <property type="match status" value="1"/>
</dbReference>
<sequence>MENEKYRKNKRDLLRGDVYYADLSPVVGCEQDGFRPVLIVQNDVGNYHSPTTIILPITTKSEHGHIPTHIPIPADEKAIEAGSIILAEQIRTIDKSRLHKKICHLDGDLIKQVDQALKVSLGLTAGK</sequence>
<evidence type="ECO:0000313" key="5">
    <source>
        <dbReference type="Proteomes" id="UP000198995"/>
    </source>
</evidence>
<keyword evidence="3" id="KW-0378">Hydrolase</keyword>
<organism evidence="4 5">
    <name type="scientific">Peptococcus niger</name>
    <dbReference type="NCBI Taxonomy" id="2741"/>
    <lineage>
        <taxon>Bacteria</taxon>
        <taxon>Bacillati</taxon>
        <taxon>Bacillota</taxon>
        <taxon>Clostridia</taxon>
        <taxon>Eubacteriales</taxon>
        <taxon>Peptococcaceae</taxon>
        <taxon>Peptococcus</taxon>
    </lineage>
</organism>
<dbReference type="Pfam" id="PF02452">
    <property type="entry name" value="PemK_toxin"/>
    <property type="match status" value="1"/>
</dbReference>
<dbReference type="GO" id="GO:0016075">
    <property type="term" value="P:rRNA catabolic process"/>
    <property type="evidence" value="ECO:0007669"/>
    <property type="project" value="TreeGrafter"/>
</dbReference>
<evidence type="ECO:0000256" key="3">
    <source>
        <dbReference type="PIRNR" id="PIRNR033490"/>
    </source>
</evidence>
<dbReference type="PANTHER" id="PTHR33988:SF2">
    <property type="entry name" value="ENDORIBONUCLEASE MAZF"/>
    <property type="match status" value="1"/>
</dbReference>
<dbReference type="EC" id="3.1.-.-" evidence="3"/>
<reference evidence="4 5" key="1">
    <citation type="submission" date="2016-10" db="EMBL/GenBank/DDBJ databases">
        <authorList>
            <person name="de Groot N.N."/>
        </authorList>
    </citation>
    <scope>NUCLEOTIDE SEQUENCE [LARGE SCALE GENOMIC DNA]</scope>
    <source>
        <strain evidence="4 5">DSM 20475</strain>
    </source>
</reference>
<dbReference type="InterPro" id="IPR011067">
    <property type="entry name" value="Plasmid_toxin/cell-grow_inhib"/>
</dbReference>